<proteinExistence type="predicted"/>
<dbReference type="Pfam" id="PF05132">
    <property type="entry name" value="RNA_pol_Rpc4"/>
    <property type="match status" value="1"/>
</dbReference>
<gene>
    <name evidence="6" type="ORF">WICPIJ_009004</name>
</gene>
<accession>A0A9P8PTT8</accession>
<comment type="subcellular location">
    <subcellularLocation>
        <location evidence="1">Nucleus</location>
    </subcellularLocation>
</comment>
<dbReference type="EMBL" id="JAEUBG010005169">
    <property type="protein sequence ID" value="KAH3677289.1"/>
    <property type="molecule type" value="Genomic_DNA"/>
</dbReference>
<evidence type="ECO:0008006" key="8">
    <source>
        <dbReference type="Google" id="ProtNLM"/>
    </source>
</evidence>
<evidence type="ECO:0000256" key="2">
    <source>
        <dbReference type="ARBA" id="ARBA00022478"/>
    </source>
</evidence>
<evidence type="ECO:0000256" key="3">
    <source>
        <dbReference type="ARBA" id="ARBA00023163"/>
    </source>
</evidence>
<keyword evidence="7" id="KW-1185">Reference proteome</keyword>
<organism evidence="6 7">
    <name type="scientific">Wickerhamomyces pijperi</name>
    <name type="common">Yeast</name>
    <name type="synonym">Pichia pijperi</name>
    <dbReference type="NCBI Taxonomy" id="599730"/>
    <lineage>
        <taxon>Eukaryota</taxon>
        <taxon>Fungi</taxon>
        <taxon>Dikarya</taxon>
        <taxon>Ascomycota</taxon>
        <taxon>Saccharomycotina</taxon>
        <taxon>Saccharomycetes</taxon>
        <taxon>Phaffomycetales</taxon>
        <taxon>Wickerhamomycetaceae</taxon>
        <taxon>Wickerhamomyces</taxon>
    </lineage>
</organism>
<dbReference type="GO" id="GO:0003677">
    <property type="term" value="F:DNA binding"/>
    <property type="evidence" value="ECO:0007669"/>
    <property type="project" value="InterPro"/>
</dbReference>
<keyword evidence="2" id="KW-0240">DNA-directed RNA polymerase</keyword>
<dbReference type="PANTHER" id="PTHR13408:SF0">
    <property type="entry name" value="DNA-DIRECTED RNA POLYMERASE III SUBUNIT RPC4"/>
    <property type="match status" value="1"/>
</dbReference>
<dbReference type="GO" id="GO:0005666">
    <property type="term" value="C:RNA polymerase III complex"/>
    <property type="evidence" value="ECO:0007669"/>
    <property type="project" value="InterPro"/>
</dbReference>
<dbReference type="InterPro" id="IPR007811">
    <property type="entry name" value="RPC4"/>
</dbReference>
<feature type="region of interest" description="Disordered" evidence="5">
    <location>
        <begin position="1"/>
        <end position="147"/>
    </location>
</feature>
<evidence type="ECO:0000256" key="5">
    <source>
        <dbReference type="SAM" id="MobiDB-lite"/>
    </source>
</evidence>
<reference evidence="6" key="2">
    <citation type="submission" date="2021-01" db="EMBL/GenBank/DDBJ databases">
        <authorList>
            <person name="Schikora-Tamarit M.A."/>
        </authorList>
    </citation>
    <scope>NUCLEOTIDE SEQUENCE</scope>
    <source>
        <strain evidence="6">CBS2887</strain>
    </source>
</reference>
<feature type="compositionally biased region" description="Gly residues" evidence="5">
    <location>
        <begin position="66"/>
        <end position="78"/>
    </location>
</feature>
<dbReference type="OrthoDB" id="5836119at2759"/>
<evidence type="ECO:0000256" key="4">
    <source>
        <dbReference type="ARBA" id="ARBA00023242"/>
    </source>
</evidence>
<name>A0A9P8PTT8_WICPI</name>
<evidence type="ECO:0000313" key="6">
    <source>
        <dbReference type="EMBL" id="KAH3677289.1"/>
    </source>
</evidence>
<dbReference type="PANTHER" id="PTHR13408">
    <property type="entry name" value="DNA-DIRECTED RNA POLYMERASE III"/>
    <property type="match status" value="1"/>
</dbReference>
<keyword evidence="3" id="KW-0804">Transcription</keyword>
<sequence length="407" mass="43906">MSSNPQSDRLDSLTRGTTAKPGASKPGLKFKPKAVARRTKEDRDASAPTIETDTHNKGRGSHRGGRGGARGGRGGMRGGKNLAGTHVVQAGPLASGNAVGESSGQSKATGIRGITPDYLSGLGRKSAARSGATVSLDSEDEDTENFSKIDMSKEYKFDSQEVEMFPVRAPRAEYITEDGVKKEVSTANSRESSPEILEENINREDTPVKDEQAKDLQTLLEEKSATLQTKLESLNIATGALDDQFGVLEDEQRIKSDHKEIVEQLVDLNDKKDQFLFLQLPHILPEFNPTNSTDSEADVAALSASTTANVHVKPELVAGNAVPPQFKGLDGQIGQLRVHKSGKLTIKIGDVIMDVGKGSNTSFLQQVVLVDHQEKQANEDEMEDGKVKDMKLLGHIAGKIDVVPRFD</sequence>
<evidence type="ECO:0000256" key="1">
    <source>
        <dbReference type="ARBA" id="ARBA00004123"/>
    </source>
</evidence>
<protein>
    <recommendedName>
        <fullName evidence="8">DNA-directed RNA polymerase III subunit RPC4</fullName>
    </recommendedName>
</protein>
<comment type="caution">
    <text evidence="6">The sequence shown here is derived from an EMBL/GenBank/DDBJ whole genome shotgun (WGS) entry which is preliminary data.</text>
</comment>
<feature type="compositionally biased region" description="Basic residues" evidence="5">
    <location>
        <begin position="28"/>
        <end position="37"/>
    </location>
</feature>
<evidence type="ECO:0000313" key="7">
    <source>
        <dbReference type="Proteomes" id="UP000774326"/>
    </source>
</evidence>
<reference evidence="6" key="1">
    <citation type="journal article" date="2021" name="Open Biol.">
        <title>Shared evolutionary footprints suggest mitochondrial oxidative damage underlies multiple complex I losses in fungi.</title>
        <authorList>
            <person name="Schikora-Tamarit M.A."/>
            <person name="Marcet-Houben M."/>
            <person name="Nosek J."/>
            <person name="Gabaldon T."/>
        </authorList>
    </citation>
    <scope>NUCLEOTIDE SEQUENCE</scope>
    <source>
        <strain evidence="6">CBS2887</strain>
    </source>
</reference>
<keyword evidence="4" id="KW-0539">Nucleus</keyword>
<dbReference type="Proteomes" id="UP000774326">
    <property type="component" value="Unassembled WGS sequence"/>
</dbReference>
<dbReference type="AlphaFoldDB" id="A0A9P8PTT8"/>
<dbReference type="GO" id="GO:0042797">
    <property type="term" value="P:tRNA transcription by RNA polymerase III"/>
    <property type="evidence" value="ECO:0007669"/>
    <property type="project" value="TreeGrafter"/>
</dbReference>